<dbReference type="Proteomes" id="UP000327118">
    <property type="component" value="Unassembled WGS sequence"/>
</dbReference>
<proteinExistence type="predicted"/>
<dbReference type="EMBL" id="ML739153">
    <property type="protein sequence ID" value="KAE8351838.1"/>
    <property type="molecule type" value="Genomic_DNA"/>
</dbReference>
<dbReference type="AlphaFoldDB" id="A0A5N6Z349"/>
<gene>
    <name evidence="1" type="ORF">BDV28DRAFT_136306</name>
</gene>
<organism evidence="1 2">
    <name type="scientific">Aspergillus coremiiformis</name>
    <dbReference type="NCBI Taxonomy" id="138285"/>
    <lineage>
        <taxon>Eukaryota</taxon>
        <taxon>Fungi</taxon>
        <taxon>Dikarya</taxon>
        <taxon>Ascomycota</taxon>
        <taxon>Pezizomycotina</taxon>
        <taxon>Eurotiomycetes</taxon>
        <taxon>Eurotiomycetidae</taxon>
        <taxon>Eurotiales</taxon>
        <taxon>Aspergillaceae</taxon>
        <taxon>Aspergillus</taxon>
        <taxon>Aspergillus subgen. Circumdati</taxon>
    </lineage>
</organism>
<sequence>MDFVPLPPPKYHGGNLGMTHQRSLLWKDPIGSRFMTGHSLHPTQWVTGKWWPRGPFGSDGTGSHPWILPHWLVFSLLTTSTSHVPLCWMNFLCFLILSHRNNCGETGSCALWLRRFHLQGRNGELRLPFHQGS</sequence>
<keyword evidence="2" id="KW-1185">Reference proteome</keyword>
<accession>A0A5N6Z349</accession>
<reference evidence="2" key="1">
    <citation type="submission" date="2019-04" db="EMBL/GenBank/DDBJ databases">
        <title>Friends and foes A comparative genomics studyof 23 Aspergillus species from section Flavi.</title>
        <authorList>
            <consortium name="DOE Joint Genome Institute"/>
            <person name="Kjaerbolling I."/>
            <person name="Vesth T."/>
            <person name="Frisvad J.C."/>
            <person name="Nybo J.L."/>
            <person name="Theobald S."/>
            <person name="Kildgaard S."/>
            <person name="Isbrandt T."/>
            <person name="Kuo A."/>
            <person name="Sato A."/>
            <person name="Lyhne E.K."/>
            <person name="Kogle M.E."/>
            <person name="Wiebenga A."/>
            <person name="Kun R.S."/>
            <person name="Lubbers R.J."/>
            <person name="Makela M.R."/>
            <person name="Barry K."/>
            <person name="Chovatia M."/>
            <person name="Clum A."/>
            <person name="Daum C."/>
            <person name="Haridas S."/>
            <person name="He G."/>
            <person name="LaButti K."/>
            <person name="Lipzen A."/>
            <person name="Mondo S."/>
            <person name="Riley R."/>
            <person name="Salamov A."/>
            <person name="Simmons B.A."/>
            <person name="Magnuson J.K."/>
            <person name="Henrissat B."/>
            <person name="Mortensen U.H."/>
            <person name="Larsen T.O."/>
            <person name="Devries R.P."/>
            <person name="Grigoriev I.V."/>
            <person name="Machida M."/>
            <person name="Baker S.E."/>
            <person name="Andersen M.R."/>
        </authorList>
    </citation>
    <scope>NUCLEOTIDE SEQUENCE [LARGE SCALE GENOMIC DNA]</scope>
    <source>
        <strain evidence="2">CBS 553.77</strain>
    </source>
</reference>
<protein>
    <submittedName>
        <fullName evidence="1">Uncharacterized protein</fullName>
    </submittedName>
</protein>
<evidence type="ECO:0000313" key="2">
    <source>
        <dbReference type="Proteomes" id="UP000327118"/>
    </source>
</evidence>
<name>A0A5N6Z349_9EURO</name>
<evidence type="ECO:0000313" key="1">
    <source>
        <dbReference type="EMBL" id="KAE8351838.1"/>
    </source>
</evidence>